<dbReference type="RefSeq" id="WP_345580439.1">
    <property type="nucleotide sequence ID" value="NZ_BAABLV010000019.1"/>
</dbReference>
<dbReference type="InterPro" id="IPR036217">
    <property type="entry name" value="MethylDNA_cys_MeTrfase_DNAb"/>
</dbReference>
<accession>A0ABP9F8R1</accession>
<dbReference type="PANTHER" id="PTHR42942:SF1">
    <property type="entry name" value="ALKYLTRANSFERASE-LIKE PROTEIN 1"/>
    <property type="match status" value="1"/>
</dbReference>
<comment type="caution">
    <text evidence="3">The sequence shown here is derived from an EMBL/GenBank/DDBJ whole genome shotgun (WGS) entry which is preliminary data.</text>
</comment>
<gene>
    <name evidence="3" type="ORF">GCM10025789_12010</name>
</gene>
<protein>
    <submittedName>
        <fullName evidence="3">MGMT family protein</fullName>
    </submittedName>
</protein>
<dbReference type="InterPro" id="IPR036388">
    <property type="entry name" value="WH-like_DNA-bd_sf"/>
</dbReference>
<keyword evidence="4" id="KW-1185">Reference proteome</keyword>
<dbReference type="SUPFAM" id="SSF46767">
    <property type="entry name" value="Methylated DNA-protein cysteine methyltransferase, C-terminal domain"/>
    <property type="match status" value="1"/>
</dbReference>
<sequence length="113" mass="12048">MARQAEVTVELVLRAVEQVPPGKVVSYGDIAELVGTSARRVGAVMATQGGEVSWWRVTNRDGVLPSHLLPLARKHWAREGVSADASGCNIARHRADLMQLACAYADAAAELIG</sequence>
<reference evidence="4" key="1">
    <citation type="journal article" date="2019" name="Int. J. Syst. Evol. Microbiol.">
        <title>The Global Catalogue of Microorganisms (GCM) 10K type strain sequencing project: providing services to taxonomists for standard genome sequencing and annotation.</title>
        <authorList>
            <consortium name="The Broad Institute Genomics Platform"/>
            <consortium name="The Broad Institute Genome Sequencing Center for Infectious Disease"/>
            <person name="Wu L."/>
            <person name="Ma J."/>
        </authorList>
    </citation>
    <scope>NUCLEOTIDE SEQUENCE [LARGE SCALE GENOMIC DNA]</scope>
    <source>
        <strain evidence="4">JCM 19125</strain>
    </source>
</reference>
<feature type="domain" description="Methylated-DNA-[protein]-cysteine S-methyltransferase DNA binding" evidence="2">
    <location>
        <begin position="11"/>
        <end position="76"/>
    </location>
</feature>
<keyword evidence="1" id="KW-0227">DNA damage</keyword>
<dbReference type="Proteomes" id="UP001501521">
    <property type="component" value="Unassembled WGS sequence"/>
</dbReference>
<proteinExistence type="predicted"/>
<evidence type="ECO:0000313" key="4">
    <source>
        <dbReference type="Proteomes" id="UP001501521"/>
    </source>
</evidence>
<dbReference type="Pfam" id="PF01035">
    <property type="entry name" value="DNA_binding_1"/>
    <property type="match status" value="1"/>
</dbReference>
<name>A0ABP9F8R1_9ACTN</name>
<dbReference type="EMBL" id="BAABLV010000019">
    <property type="protein sequence ID" value="GAA4895962.1"/>
    <property type="molecule type" value="Genomic_DNA"/>
</dbReference>
<evidence type="ECO:0000256" key="1">
    <source>
        <dbReference type="ARBA" id="ARBA00022763"/>
    </source>
</evidence>
<evidence type="ECO:0000313" key="3">
    <source>
        <dbReference type="EMBL" id="GAA4895962.1"/>
    </source>
</evidence>
<evidence type="ECO:0000259" key="2">
    <source>
        <dbReference type="Pfam" id="PF01035"/>
    </source>
</evidence>
<dbReference type="InterPro" id="IPR014048">
    <property type="entry name" value="MethylDNA_cys_MeTrfase_DNA-bd"/>
</dbReference>
<organism evidence="3 4">
    <name type="scientific">Tessaracoccus lubricantis</name>
    <dbReference type="NCBI Taxonomy" id="545543"/>
    <lineage>
        <taxon>Bacteria</taxon>
        <taxon>Bacillati</taxon>
        <taxon>Actinomycetota</taxon>
        <taxon>Actinomycetes</taxon>
        <taxon>Propionibacteriales</taxon>
        <taxon>Propionibacteriaceae</taxon>
        <taxon>Tessaracoccus</taxon>
    </lineage>
</organism>
<dbReference type="Gene3D" id="1.10.10.10">
    <property type="entry name" value="Winged helix-like DNA-binding domain superfamily/Winged helix DNA-binding domain"/>
    <property type="match status" value="1"/>
</dbReference>
<dbReference type="CDD" id="cd06445">
    <property type="entry name" value="ATase"/>
    <property type="match status" value="1"/>
</dbReference>
<dbReference type="PANTHER" id="PTHR42942">
    <property type="entry name" value="6-O-METHYLGUANINE DNA METHYLTRANSFERASE"/>
    <property type="match status" value="1"/>
</dbReference>
<dbReference type="InterPro" id="IPR052520">
    <property type="entry name" value="ATL_DNA_repair"/>
</dbReference>